<name>A0A4W6C0B9_LATCA</name>
<dbReference type="GO" id="GO:0043065">
    <property type="term" value="P:positive regulation of apoptotic process"/>
    <property type="evidence" value="ECO:0007669"/>
    <property type="project" value="TreeGrafter"/>
</dbReference>
<keyword evidence="4" id="KW-0547">Nucleotide-binding</keyword>
<dbReference type="PANTHER" id="PTHR24342">
    <property type="entry name" value="SERINE/THREONINE-PROTEIN KINASE 17"/>
    <property type="match status" value="1"/>
</dbReference>
<accession>A0A4W6C0B9</accession>
<reference evidence="8" key="2">
    <citation type="submission" date="2025-08" db="UniProtKB">
        <authorList>
            <consortium name="Ensembl"/>
        </authorList>
    </citation>
    <scope>IDENTIFICATION</scope>
</reference>
<dbReference type="GeneTree" id="ENSGT01110000267173"/>
<sequence>MATTRSLSPGHSLLWYSPMEEVDDTGRVPKGKAPHSDAKNLHNKYAIAEELGRGQFGIIHRCVDISSEKTYMAKFVKVRGADQAIVKKEIATLNLAKHTNYLLLHESFDSPEELVMIYDFISGVDIFERLSTPEFELNEREILTYIRQICSALEFLHAQSYGHFDIRPENIVYTSRTSSNVKIIELGQSRHLTPGDQIKIQYTTAEYAAPEIHQCDMVSTVTDMWSVGVLAYILLSGLNPFTSETNQQMIDNISTAAYSYDDESFTQVSVEALDFTDRLMTKERKHRMTAAEALAHPWLTKPAEEISTRAIPTGRHKRYYQSMVRKEWSTVVSAARVASGGSIRSQRGVFVAKVKIAPFEHGPVAEQMMALTDSCLSTVLDLTATSSPPVWSRKLSAELTLPECSRNRLSSPFLWSTVQPTLVKICALA</sequence>
<dbReference type="GO" id="GO:0005634">
    <property type="term" value="C:nucleus"/>
    <property type="evidence" value="ECO:0007669"/>
    <property type="project" value="TreeGrafter"/>
</dbReference>
<keyword evidence="9" id="KW-1185">Reference proteome</keyword>
<dbReference type="Gene3D" id="3.30.200.20">
    <property type="entry name" value="Phosphorylase Kinase, domain 1"/>
    <property type="match status" value="1"/>
</dbReference>
<protein>
    <recommendedName>
        <fullName evidence="7">Protein kinase domain-containing protein</fullName>
    </recommendedName>
</protein>
<evidence type="ECO:0000256" key="1">
    <source>
        <dbReference type="ARBA" id="ARBA00006692"/>
    </source>
</evidence>
<dbReference type="Gene3D" id="1.10.510.10">
    <property type="entry name" value="Transferase(Phosphotransferase) domain 1"/>
    <property type="match status" value="1"/>
</dbReference>
<dbReference type="PROSITE" id="PS00109">
    <property type="entry name" value="PROTEIN_KINASE_TYR"/>
    <property type="match status" value="1"/>
</dbReference>
<evidence type="ECO:0000256" key="2">
    <source>
        <dbReference type="ARBA" id="ARBA00022527"/>
    </source>
</evidence>
<dbReference type="InterPro" id="IPR000719">
    <property type="entry name" value="Prot_kinase_dom"/>
</dbReference>
<evidence type="ECO:0000256" key="4">
    <source>
        <dbReference type="ARBA" id="ARBA00022741"/>
    </source>
</evidence>
<evidence type="ECO:0000256" key="5">
    <source>
        <dbReference type="ARBA" id="ARBA00022777"/>
    </source>
</evidence>
<keyword evidence="5" id="KW-0418">Kinase</keyword>
<evidence type="ECO:0000313" key="8">
    <source>
        <dbReference type="Ensembl" id="ENSLCAP00010006811.1"/>
    </source>
</evidence>
<evidence type="ECO:0000256" key="6">
    <source>
        <dbReference type="ARBA" id="ARBA00022840"/>
    </source>
</evidence>
<keyword evidence="3" id="KW-0808">Transferase</keyword>
<keyword evidence="2" id="KW-0723">Serine/threonine-protein kinase</keyword>
<dbReference type="InParanoid" id="A0A4W6C0B9"/>
<dbReference type="AlphaFoldDB" id="A0A4W6C0B9"/>
<dbReference type="PANTHER" id="PTHR24342:SF20">
    <property type="entry name" value="MYOSIN LIGHT CHAIN KINASE, SMOOTH MUSCLE"/>
    <property type="match status" value="1"/>
</dbReference>
<evidence type="ECO:0000259" key="7">
    <source>
        <dbReference type="PROSITE" id="PS50011"/>
    </source>
</evidence>
<comment type="similarity">
    <text evidence="1">Belongs to the protein kinase superfamily. CAMK Ser/Thr protein kinase family.</text>
</comment>
<keyword evidence="6" id="KW-0067">ATP-binding</keyword>
<dbReference type="InterPro" id="IPR011009">
    <property type="entry name" value="Kinase-like_dom_sf"/>
</dbReference>
<dbReference type="STRING" id="8187.ENSLCAP00010006811"/>
<dbReference type="GO" id="GO:0035556">
    <property type="term" value="P:intracellular signal transduction"/>
    <property type="evidence" value="ECO:0007669"/>
    <property type="project" value="TreeGrafter"/>
</dbReference>
<dbReference type="Pfam" id="PF00069">
    <property type="entry name" value="Pkinase"/>
    <property type="match status" value="1"/>
</dbReference>
<dbReference type="GO" id="GO:0005524">
    <property type="term" value="F:ATP binding"/>
    <property type="evidence" value="ECO:0007669"/>
    <property type="project" value="UniProtKB-KW"/>
</dbReference>
<feature type="domain" description="Protein kinase" evidence="7">
    <location>
        <begin position="45"/>
        <end position="299"/>
    </location>
</feature>
<dbReference type="PROSITE" id="PS50011">
    <property type="entry name" value="PROTEIN_KINASE_DOM"/>
    <property type="match status" value="1"/>
</dbReference>
<organism evidence="8 9">
    <name type="scientific">Lates calcarifer</name>
    <name type="common">Barramundi</name>
    <name type="synonym">Holocentrus calcarifer</name>
    <dbReference type="NCBI Taxonomy" id="8187"/>
    <lineage>
        <taxon>Eukaryota</taxon>
        <taxon>Metazoa</taxon>
        <taxon>Chordata</taxon>
        <taxon>Craniata</taxon>
        <taxon>Vertebrata</taxon>
        <taxon>Euteleostomi</taxon>
        <taxon>Actinopterygii</taxon>
        <taxon>Neopterygii</taxon>
        <taxon>Teleostei</taxon>
        <taxon>Neoteleostei</taxon>
        <taxon>Acanthomorphata</taxon>
        <taxon>Carangaria</taxon>
        <taxon>Carangaria incertae sedis</taxon>
        <taxon>Centropomidae</taxon>
        <taxon>Lates</taxon>
    </lineage>
</organism>
<dbReference type="GO" id="GO:0004674">
    <property type="term" value="F:protein serine/threonine kinase activity"/>
    <property type="evidence" value="ECO:0007669"/>
    <property type="project" value="UniProtKB-KW"/>
</dbReference>
<proteinExistence type="inferred from homology"/>
<evidence type="ECO:0000256" key="3">
    <source>
        <dbReference type="ARBA" id="ARBA00022679"/>
    </source>
</evidence>
<dbReference type="InterPro" id="IPR008266">
    <property type="entry name" value="Tyr_kinase_AS"/>
</dbReference>
<dbReference type="FunFam" id="1.10.510.10:FF:000329">
    <property type="entry name" value="Titin a"/>
    <property type="match status" value="1"/>
</dbReference>
<dbReference type="Ensembl" id="ENSLCAT00010006977.1">
    <property type="protein sequence ID" value="ENSLCAP00010006811.1"/>
    <property type="gene ID" value="ENSLCAG00010003347.1"/>
</dbReference>
<reference evidence="9" key="1">
    <citation type="submission" date="2015-09" db="EMBL/GenBank/DDBJ databases">
        <authorList>
            <person name="Sai Rama Sridatta P."/>
        </authorList>
    </citation>
    <scope>NUCLEOTIDE SEQUENCE [LARGE SCALE GENOMIC DNA]</scope>
</reference>
<dbReference type="SUPFAM" id="SSF56112">
    <property type="entry name" value="Protein kinase-like (PK-like)"/>
    <property type="match status" value="1"/>
</dbReference>
<reference evidence="8" key="3">
    <citation type="submission" date="2025-09" db="UniProtKB">
        <authorList>
            <consortium name="Ensembl"/>
        </authorList>
    </citation>
    <scope>IDENTIFICATION</scope>
</reference>
<dbReference type="Proteomes" id="UP000314980">
    <property type="component" value="Unassembled WGS sequence"/>
</dbReference>
<evidence type="ECO:0000313" key="9">
    <source>
        <dbReference type="Proteomes" id="UP000314980"/>
    </source>
</evidence>